<dbReference type="AlphaFoldDB" id="A0A0K1PEV3"/>
<dbReference type="GO" id="GO:0016075">
    <property type="term" value="P:rRNA catabolic process"/>
    <property type="evidence" value="ECO:0007669"/>
    <property type="project" value="TreeGrafter"/>
</dbReference>
<dbReference type="GO" id="GO:0006402">
    <property type="term" value="P:mRNA catabolic process"/>
    <property type="evidence" value="ECO:0007669"/>
    <property type="project" value="TreeGrafter"/>
</dbReference>
<gene>
    <name evidence="1" type="ORF">AKJ08_2036</name>
</gene>
<dbReference type="InterPro" id="IPR003477">
    <property type="entry name" value="PemK-like"/>
</dbReference>
<dbReference type="SUPFAM" id="SSF50118">
    <property type="entry name" value="Cell growth inhibitor/plasmid maintenance toxic component"/>
    <property type="match status" value="1"/>
</dbReference>
<reference evidence="1 2" key="1">
    <citation type="submission" date="2015-08" db="EMBL/GenBank/DDBJ databases">
        <authorList>
            <person name="Babu N.S."/>
            <person name="Beckwith C.J."/>
            <person name="Beseler K.G."/>
            <person name="Brison A."/>
            <person name="Carone J.V."/>
            <person name="Caskin T.P."/>
            <person name="Diamond M."/>
            <person name="Durham M.E."/>
            <person name="Foxe J.M."/>
            <person name="Go M."/>
            <person name="Henderson B.A."/>
            <person name="Jones I.B."/>
            <person name="McGettigan J.A."/>
            <person name="Micheletti S.J."/>
            <person name="Nasrallah M.E."/>
            <person name="Ortiz D."/>
            <person name="Piller C.R."/>
            <person name="Privatt S.R."/>
            <person name="Schneider S.L."/>
            <person name="Sharp S."/>
            <person name="Smith T.C."/>
            <person name="Stanton J.D."/>
            <person name="Ullery H.E."/>
            <person name="Wilson R.J."/>
            <person name="Serrano M.G."/>
            <person name="Buck G."/>
            <person name="Lee V."/>
            <person name="Wang Y."/>
            <person name="Carvalho R."/>
            <person name="Voegtly L."/>
            <person name="Shi R."/>
            <person name="Duckworth R."/>
            <person name="Johnson A."/>
            <person name="Loviza R."/>
            <person name="Walstead R."/>
            <person name="Shah Z."/>
            <person name="Kiflezghi M."/>
            <person name="Wade K."/>
            <person name="Ball S.L."/>
            <person name="Bradley K.W."/>
            <person name="Asai D.J."/>
            <person name="Bowman C.A."/>
            <person name="Russell D.A."/>
            <person name="Pope W.H."/>
            <person name="Jacobs-Sera D."/>
            <person name="Hendrix R.W."/>
            <person name="Hatfull G.F."/>
        </authorList>
    </citation>
    <scope>NUCLEOTIDE SEQUENCE [LARGE SCALE GENOMIC DNA]</scope>
    <source>
        <strain evidence="1 2">DSM 27710</strain>
    </source>
</reference>
<dbReference type="GO" id="GO:0003677">
    <property type="term" value="F:DNA binding"/>
    <property type="evidence" value="ECO:0007669"/>
    <property type="project" value="InterPro"/>
</dbReference>
<name>A0A0K1PEV3_9BACT</name>
<dbReference type="GO" id="GO:0004521">
    <property type="term" value="F:RNA endonuclease activity"/>
    <property type="evidence" value="ECO:0007669"/>
    <property type="project" value="TreeGrafter"/>
</dbReference>
<dbReference type="InterPro" id="IPR011067">
    <property type="entry name" value="Plasmid_toxin/cell-grow_inhib"/>
</dbReference>
<evidence type="ECO:0000313" key="1">
    <source>
        <dbReference type="EMBL" id="AKU91649.1"/>
    </source>
</evidence>
<evidence type="ECO:0000313" key="2">
    <source>
        <dbReference type="Proteomes" id="UP000055590"/>
    </source>
</evidence>
<dbReference type="Gene3D" id="2.30.30.110">
    <property type="match status" value="1"/>
</dbReference>
<dbReference type="STRING" id="1391653.AKJ08_2036"/>
<dbReference type="Proteomes" id="UP000055590">
    <property type="component" value="Chromosome"/>
</dbReference>
<proteinExistence type="predicted"/>
<dbReference type="PATRIC" id="fig|1391653.3.peg.2130"/>
<dbReference type="Pfam" id="PF02452">
    <property type="entry name" value="PemK_toxin"/>
    <property type="match status" value="1"/>
</dbReference>
<keyword evidence="2" id="KW-1185">Reference proteome</keyword>
<dbReference type="EMBL" id="CP012332">
    <property type="protein sequence ID" value="AKU91649.1"/>
    <property type="molecule type" value="Genomic_DNA"/>
</dbReference>
<dbReference type="PANTHER" id="PTHR33988">
    <property type="entry name" value="ENDORIBONUCLEASE MAZF-RELATED"/>
    <property type="match status" value="1"/>
</dbReference>
<accession>A0A0K1PEV3</accession>
<dbReference type="KEGG" id="vin:AKJ08_2036"/>
<protein>
    <submittedName>
        <fullName evidence="1">Programmed cell death toxin YdcE</fullName>
    </submittedName>
</protein>
<dbReference type="RefSeq" id="WP_240475288.1">
    <property type="nucleotide sequence ID" value="NZ_CP012332.1"/>
</dbReference>
<dbReference type="PANTHER" id="PTHR33988:SF2">
    <property type="entry name" value="ENDORIBONUCLEASE MAZF"/>
    <property type="match status" value="1"/>
</dbReference>
<sequence length="116" mass="12824">MTQINRGDLFWIGPDSPDANYSHPHVVVQDDLFNHSRITTVVVCALTSNLHRANEPGNVLLEAGEGDLPKQSVVVVSQISSVEKDRLGLRIGSLSEGRVEQILAGLRFQQVSFFER</sequence>
<organism evidence="1 2">
    <name type="scientific">Vulgatibacter incomptus</name>
    <dbReference type="NCBI Taxonomy" id="1391653"/>
    <lineage>
        <taxon>Bacteria</taxon>
        <taxon>Pseudomonadati</taxon>
        <taxon>Myxococcota</taxon>
        <taxon>Myxococcia</taxon>
        <taxon>Myxococcales</taxon>
        <taxon>Cystobacterineae</taxon>
        <taxon>Vulgatibacteraceae</taxon>
        <taxon>Vulgatibacter</taxon>
    </lineage>
</organism>